<reference evidence="3" key="1">
    <citation type="submission" date="2016-09" db="EMBL/GenBank/DDBJ databases">
        <title>Genomics of Clostridium taeniosporum, an organism which forms endospores with ribbon-like appendages.</title>
        <authorList>
            <person name="Walker J.R."/>
        </authorList>
    </citation>
    <scope>NUCLEOTIDE SEQUENCE [LARGE SCALE GENOMIC DNA]</scope>
    <source>
        <strain evidence="3">1/k</strain>
        <plasmid evidence="3">Plasmid pct3</plasmid>
    </source>
</reference>
<keyword evidence="2" id="KW-0614">Plasmid</keyword>
<keyword evidence="1" id="KW-0472">Membrane</keyword>
<keyword evidence="1" id="KW-1133">Transmembrane helix</keyword>
<dbReference type="KEGG" id="ctae:BGI42_15345"/>
<protein>
    <submittedName>
        <fullName evidence="2">Uncharacterized protein</fullName>
    </submittedName>
</protein>
<dbReference type="EMBL" id="CP017256">
    <property type="protein sequence ID" value="AOR25116.1"/>
    <property type="molecule type" value="Genomic_DNA"/>
</dbReference>
<dbReference type="Proteomes" id="UP000094652">
    <property type="component" value="Plasmid pCt3"/>
</dbReference>
<proteinExistence type="predicted"/>
<sequence>MLKLVYSFKLVNYNSIISIILSLITFIYDDTIQRIIINLIIILVQTIALIVSIFLIEKELKNNFDENRNRRNS</sequence>
<dbReference type="RefSeq" id="WP_069681234.1">
    <property type="nucleotide sequence ID" value="NZ_CP017256.2"/>
</dbReference>
<name>A0A1D7XP69_9CLOT</name>
<feature type="transmembrane region" description="Helical" evidence="1">
    <location>
        <begin position="6"/>
        <end position="28"/>
    </location>
</feature>
<evidence type="ECO:0000256" key="1">
    <source>
        <dbReference type="SAM" id="Phobius"/>
    </source>
</evidence>
<geneLocation type="plasmid" evidence="3">
    <name>pct3</name>
</geneLocation>
<organism evidence="2 3">
    <name type="scientific">Clostridium taeniosporum</name>
    <dbReference type="NCBI Taxonomy" id="394958"/>
    <lineage>
        <taxon>Bacteria</taxon>
        <taxon>Bacillati</taxon>
        <taxon>Bacillota</taxon>
        <taxon>Clostridia</taxon>
        <taxon>Eubacteriales</taxon>
        <taxon>Clostridiaceae</taxon>
        <taxon>Clostridium</taxon>
    </lineage>
</organism>
<keyword evidence="1" id="KW-0812">Transmembrane</keyword>
<feature type="transmembrane region" description="Helical" evidence="1">
    <location>
        <begin position="35"/>
        <end position="56"/>
    </location>
</feature>
<keyword evidence="3" id="KW-1185">Reference proteome</keyword>
<accession>A0A1D7XP69</accession>
<evidence type="ECO:0000313" key="3">
    <source>
        <dbReference type="Proteomes" id="UP000094652"/>
    </source>
</evidence>
<dbReference type="AlphaFoldDB" id="A0A1D7XP69"/>
<evidence type="ECO:0000313" key="2">
    <source>
        <dbReference type="EMBL" id="AOR25116.1"/>
    </source>
</evidence>
<gene>
    <name evidence="2" type="ORF">BGI42_15345</name>
</gene>